<keyword evidence="9" id="KW-1185">Reference proteome</keyword>
<protein>
    <submittedName>
        <fullName evidence="8">Branched-chain amino acid aminotransferase</fullName>
    </submittedName>
</protein>
<dbReference type="RefSeq" id="XP_007750608.1">
    <property type="nucleotide sequence ID" value="XM_007752418.1"/>
</dbReference>
<dbReference type="FunFam" id="3.20.10.10:FF:000010">
    <property type="entry name" value="Branched-chain amino acid aminotransferase"/>
    <property type="match status" value="1"/>
</dbReference>
<keyword evidence="4 8" id="KW-0032">Aminotransferase</keyword>
<dbReference type="EMBL" id="AMGX01000029">
    <property type="protein sequence ID" value="EXJ61291.1"/>
    <property type="molecule type" value="Genomic_DNA"/>
</dbReference>
<evidence type="ECO:0000313" key="8">
    <source>
        <dbReference type="EMBL" id="EXJ61291.1"/>
    </source>
</evidence>
<gene>
    <name evidence="8" type="ORF">A1O5_11848</name>
</gene>
<dbReference type="GeneID" id="19196535"/>
<dbReference type="InterPro" id="IPR043131">
    <property type="entry name" value="BCAT-like_N"/>
</dbReference>
<dbReference type="OrthoDB" id="409992at2759"/>
<dbReference type="Proteomes" id="UP000019471">
    <property type="component" value="Unassembled WGS sequence"/>
</dbReference>
<sequence length="379" mass="41331">MAPFPPPPVSTIDWSNVGFKVREVNGHVESTFRYSSPTPQWSKPRFVTSPHLSIHGMAPGLNYGVQCYEGMKAFRQPDGSITIFRPDQNALRMQRSAEFISIPPVPEEHFLECVNLAVGMNAEFVPPHETGAAMYIRPLLFGSSAQLGLNPPDEYTFVVFVMPTGVYHGVHAVDALILEDFDRAAPEGTGSAKVGGNYAPVLRHSEKARSQGYGITLHLDSKTRSEIDEFSTSGFLGVRKDGDKTAIVVPDSKNVIKSVTSESACQIAKDIFGYGVEKRRIDYSELSQFTEIMAAGTAASLVPIKSITMKSKGDRFEYPVNEKLDPGLVCAQLLSTLKGIQMGKVKDQFGWNMKVTEPSKEFAQAATNGGVHGGVDELP</sequence>
<dbReference type="Gene3D" id="3.30.470.10">
    <property type="match status" value="1"/>
</dbReference>
<evidence type="ECO:0000256" key="1">
    <source>
        <dbReference type="ARBA" id="ARBA00001933"/>
    </source>
</evidence>
<dbReference type="InterPro" id="IPR036038">
    <property type="entry name" value="Aminotransferase-like"/>
</dbReference>
<dbReference type="InterPro" id="IPR033939">
    <property type="entry name" value="BCAT_family"/>
</dbReference>
<evidence type="ECO:0000256" key="7">
    <source>
        <dbReference type="PIRSR" id="PIRSR006468-1"/>
    </source>
</evidence>
<evidence type="ECO:0000256" key="5">
    <source>
        <dbReference type="ARBA" id="ARBA00022679"/>
    </source>
</evidence>
<keyword evidence="6" id="KW-0663">Pyridoxal phosphate</keyword>
<dbReference type="CDD" id="cd01557">
    <property type="entry name" value="BCAT_beta_family"/>
    <property type="match status" value="1"/>
</dbReference>
<accession>W9W9S9</accession>
<evidence type="ECO:0000256" key="4">
    <source>
        <dbReference type="ARBA" id="ARBA00022576"/>
    </source>
</evidence>
<dbReference type="Gene3D" id="3.20.10.10">
    <property type="entry name" value="D-amino Acid Aminotransferase, subunit A, domain 2"/>
    <property type="match status" value="1"/>
</dbReference>
<evidence type="ECO:0000256" key="6">
    <source>
        <dbReference type="ARBA" id="ARBA00022898"/>
    </source>
</evidence>
<feature type="modified residue" description="N6-(pyridoxal phosphate)lysine" evidence="7">
    <location>
        <position position="193"/>
    </location>
</feature>
<proteinExistence type="inferred from homology"/>
<dbReference type="eggNOG" id="KOG0975">
    <property type="taxonomic scope" value="Eukaryota"/>
</dbReference>
<dbReference type="InterPro" id="IPR043132">
    <property type="entry name" value="BCAT-like_C"/>
</dbReference>
<comment type="similarity">
    <text evidence="3">Belongs to the class-IV pyridoxal-phosphate-dependent aminotransferase family.</text>
</comment>
<keyword evidence="5 8" id="KW-0808">Transferase</keyword>
<dbReference type="InterPro" id="IPR005786">
    <property type="entry name" value="B_amino_transII"/>
</dbReference>
<reference evidence="8 9" key="1">
    <citation type="submission" date="2013-03" db="EMBL/GenBank/DDBJ databases">
        <title>The Genome Sequence of Cladophialophora psammophila CBS 110553.</title>
        <authorList>
            <consortium name="The Broad Institute Genomics Platform"/>
            <person name="Cuomo C."/>
            <person name="de Hoog S."/>
            <person name="Gorbushina A."/>
            <person name="Walker B."/>
            <person name="Young S.K."/>
            <person name="Zeng Q."/>
            <person name="Gargeya S."/>
            <person name="Fitzgerald M."/>
            <person name="Haas B."/>
            <person name="Abouelleil A."/>
            <person name="Allen A.W."/>
            <person name="Alvarado L."/>
            <person name="Arachchi H.M."/>
            <person name="Berlin A.M."/>
            <person name="Chapman S.B."/>
            <person name="Gainer-Dewar J."/>
            <person name="Goldberg J."/>
            <person name="Griggs A."/>
            <person name="Gujja S."/>
            <person name="Hansen M."/>
            <person name="Howarth C."/>
            <person name="Imamovic A."/>
            <person name="Ireland A."/>
            <person name="Larimer J."/>
            <person name="McCowan C."/>
            <person name="Murphy C."/>
            <person name="Pearson M."/>
            <person name="Poon T.W."/>
            <person name="Priest M."/>
            <person name="Roberts A."/>
            <person name="Saif S."/>
            <person name="Shea T."/>
            <person name="Sisk P."/>
            <person name="Sykes S."/>
            <person name="Wortman J."/>
            <person name="Nusbaum C."/>
            <person name="Birren B."/>
        </authorList>
    </citation>
    <scope>NUCLEOTIDE SEQUENCE [LARGE SCALE GENOMIC DNA]</scope>
    <source>
        <strain evidence="8 9">CBS 110553</strain>
    </source>
</reference>
<dbReference type="NCBIfam" id="TIGR01123">
    <property type="entry name" value="ilvE_II"/>
    <property type="match status" value="1"/>
</dbReference>
<dbReference type="HOGENOM" id="CLU_031922_1_0_1"/>
<name>W9W9S9_9EURO</name>
<dbReference type="GO" id="GO:0004084">
    <property type="term" value="F:branched-chain-amino-acid transaminase activity"/>
    <property type="evidence" value="ECO:0007669"/>
    <property type="project" value="InterPro"/>
</dbReference>
<dbReference type="PIRSF" id="PIRSF006468">
    <property type="entry name" value="BCAT1"/>
    <property type="match status" value="1"/>
</dbReference>
<dbReference type="GO" id="GO:0009081">
    <property type="term" value="P:branched-chain amino acid metabolic process"/>
    <property type="evidence" value="ECO:0007669"/>
    <property type="project" value="InterPro"/>
</dbReference>
<comment type="pathway">
    <text evidence="2">Secondary metabolite biosynthesis.</text>
</comment>
<dbReference type="InterPro" id="IPR001544">
    <property type="entry name" value="Aminotrans_IV"/>
</dbReference>
<dbReference type="AlphaFoldDB" id="W9W9S9"/>
<evidence type="ECO:0000313" key="9">
    <source>
        <dbReference type="Proteomes" id="UP000019471"/>
    </source>
</evidence>
<dbReference type="SUPFAM" id="SSF56752">
    <property type="entry name" value="D-aminoacid aminotransferase-like PLP-dependent enzymes"/>
    <property type="match status" value="1"/>
</dbReference>
<comment type="cofactor">
    <cofactor evidence="1">
        <name>pyridoxal 5'-phosphate</name>
        <dbReference type="ChEBI" id="CHEBI:597326"/>
    </cofactor>
</comment>
<dbReference type="PANTHER" id="PTHR42825">
    <property type="entry name" value="AMINO ACID AMINOTRANSFERASE"/>
    <property type="match status" value="1"/>
</dbReference>
<dbReference type="Pfam" id="PF01063">
    <property type="entry name" value="Aminotran_4"/>
    <property type="match status" value="1"/>
</dbReference>
<dbReference type="STRING" id="1182543.W9W9S9"/>
<dbReference type="PANTHER" id="PTHR42825:SF2">
    <property type="entry name" value="BRANCHED-CHAIN-AMINO-ACID AMINOTRANSFERASE 3, CHLOROPLASTIC-RELATED"/>
    <property type="match status" value="1"/>
</dbReference>
<dbReference type="FunFam" id="3.30.470.10:FF:000004">
    <property type="entry name" value="Branched-chain-amino-acid aminotransferase"/>
    <property type="match status" value="1"/>
</dbReference>
<evidence type="ECO:0000256" key="3">
    <source>
        <dbReference type="ARBA" id="ARBA00009320"/>
    </source>
</evidence>
<organism evidence="8 9">
    <name type="scientific">Cladophialophora psammophila CBS 110553</name>
    <dbReference type="NCBI Taxonomy" id="1182543"/>
    <lineage>
        <taxon>Eukaryota</taxon>
        <taxon>Fungi</taxon>
        <taxon>Dikarya</taxon>
        <taxon>Ascomycota</taxon>
        <taxon>Pezizomycotina</taxon>
        <taxon>Eurotiomycetes</taxon>
        <taxon>Chaetothyriomycetidae</taxon>
        <taxon>Chaetothyriales</taxon>
        <taxon>Herpotrichiellaceae</taxon>
        <taxon>Cladophialophora</taxon>
    </lineage>
</organism>
<evidence type="ECO:0000256" key="2">
    <source>
        <dbReference type="ARBA" id="ARBA00005179"/>
    </source>
</evidence>
<comment type="caution">
    <text evidence="8">The sequence shown here is derived from an EMBL/GenBank/DDBJ whole genome shotgun (WGS) entry which is preliminary data.</text>
</comment>